<dbReference type="Proteomes" id="UP000002217">
    <property type="component" value="Chromosome"/>
</dbReference>
<keyword evidence="3" id="KW-0732">Signal</keyword>
<evidence type="ECO:0000256" key="2">
    <source>
        <dbReference type="ARBA" id="ARBA00022448"/>
    </source>
</evidence>
<dbReference type="CDD" id="cd08493">
    <property type="entry name" value="PBP2_DppA_like"/>
    <property type="match status" value="1"/>
</dbReference>
<dbReference type="Gene3D" id="3.90.76.10">
    <property type="entry name" value="Dipeptide-binding Protein, Domain 1"/>
    <property type="match status" value="1"/>
</dbReference>
<evidence type="ECO:0000313" key="6">
    <source>
        <dbReference type="Proteomes" id="UP000002217"/>
    </source>
</evidence>
<dbReference type="Pfam" id="PF00496">
    <property type="entry name" value="SBP_bac_5"/>
    <property type="match status" value="1"/>
</dbReference>
<dbReference type="Gene3D" id="3.10.105.10">
    <property type="entry name" value="Dipeptide-binding Protein, Domain 3"/>
    <property type="match status" value="1"/>
</dbReference>
<proteinExistence type="inferred from homology"/>
<dbReference type="PANTHER" id="PTHR30290:SF9">
    <property type="entry name" value="OLIGOPEPTIDE-BINDING PROTEIN APPA"/>
    <property type="match status" value="1"/>
</dbReference>
<sequence>MFALGFFSWNLKLGGIPVLSLLDSHQTVVYAYTSEAQTLDPALAKDPQSAKLISCIYEGLVRYKPGTLDIEPALASDWKISKDGLTYTFNLKKNILFHDGTPFRAQAVKYSIERQTKKGIASYYYDLVFGPLREVKVIDDYTVKLVLSKPYAPLLRNLAMPYAAPVVSPSAAEKYGSAFGVNPTGTGPYILLDWDKDISISLAVNPFYREPGPEVKKLIFKVIPQTGQRLTALLNGDVHLADGFTQLNTLLFKQRNIPYQTTVSNDVSYLGFYVNKPPFNNIKLRRAISMAINRGEKGDTGQLAINNENILPPGVCGFEKNFKLYGYDPEKSIQILNDTVGNGFSFELITYLDQRPYNDTGGEPLAKFIQDQLAQVNIKVRIKTYNWEKYKRALLNQEGDAFLYGWISDSGDPDDFLYHQFGGKLNESGLNIFHYNNEAVNSLLEEGRSSCDLEQRQNIYARVQRLILSDAPLVPLNHGINILAVSPVIKNCILQRNGTCFLNRLN</sequence>
<dbReference type="InterPro" id="IPR039424">
    <property type="entry name" value="SBP_5"/>
</dbReference>
<evidence type="ECO:0000256" key="3">
    <source>
        <dbReference type="ARBA" id="ARBA00022729"/>
    </source>
</evidence>
<gene>
    <name evidence="5" type="ordered locus">Dtox_3570</name>
</gene>
<dbReference type="STRING" id="485916.Dtox_3570"/>
<dbReference type="Gene3D" id="3.40.190.10">
    <property type="entry name" value="Periplasmic binding protein-like II"/>
    <property type="match status" value="1"/>
</dbReference>
<organism evidence="5 6">
    <name type="scientific">Desulfofarcimen acetoxidans (strain ATCC 49208 / DSM 771 / KCTC 5769 / VKM B-1644 / 5575)</name>
    <name type="common">Desulfotomaculum acetoxidans</name>
    <dbReference type="NCBI Taxonomy" id="485916"/>
    <lineage>
        <taxon>Bacteria</taxon>
        <taxon>Bacillati</taxon>
        <taxon>Bacillota</taxon>
        <taxon>Clostridia</taxon>
        <taxon>Eubacteriales</taxon>
        <taxon>Peptococcaceae</taxon>
        <taxon>Desulfofarcimen</taxon>
    </lineage>
</organism>
<dbReference type="InterPro" id="IPR030678">
    <property type="entry name" value="Peptide/Ni-bd"/>
</dbReference>
<dbReference type="GO" id="GO:0015833">
    <property type="term" value="P:peptide transport"/>
    <property type="evidence" value="ECO:0007669"/>
    <property type="project" value="TreeGrafter"/>
</dbReference>
<evidence type="ECO:0000313" key="5">
    <source>
        <dbReference type="EMBL" id="ACV64282.1"/>
    </source>
</evidence>
<dbReference type="AlphaFoldDB" id="C8VVZ5"/>
<dbReference type="GO" id="GO:0043190">
    <property type="term" value="C:ATP-binding cassette (ABC) transporter complex"/>
    <property type="evidence" value="ECO:0007669"/>
    <property type="project" value="InterPro"/>
</dbReference>
<feature type="domain" description="Solute-binding protein family 5" evidence="4">
    <location>
        <begin position="70"/>
        <end position="423"/>
    </location>
</feature>
<dbReference type="PIRSF" id="PIRSF002741">
    <property type="entry name" value="MppA"/>
    <property type="match status" value="1"/>
</dbReference>
<dbReference type="GO" id="GO:0042597">
    <property type="term" value="C:periplasmic space"/>
    <property type="evidence" value="ECO:0007669"/>
    <property type="project" value="UniProtKB-ARBA"/>
</dbReference>
<dbReference type="GO" id="GO:1904680">
    <property type="term" value="F:peptide transmembrane transporter activity"/>
    <property type="evidence" value="ECO:0007669"/>
    <property type="project" value="TreeGrafter"/>
</dbReference>
<keyword evidence="2" id="KW-0813">Transport</keyword>
<evidence type="ECO:0000256" key="1">
    <source>
        <dbReference type="ARBA" id="ARBA00005695"/>
    </source>
</evidence>
<evidence type="ECO:0000259" key="4">
    <source>
        <dbReference type="Pfam" id="PF00496"/>
    </source>
</evidence>
<protein>
    <submittedName>
        <fullName evidence="5">Extracellular solute-binding protein family 5</fullName>
    </submittedName>
</protein>
<dbReference type="SUPFAM" id="SSF53850">
    <property type="entry name" value="Periplasmic binding protein-like II"/>
    <property type="match status" value="1"/>
</dbReference>
<dbReference type="eggNOG" id="COG0747">
    <property type="taxonomic scope" value="Bacteria"/>
</dbReference>
<dbReference type="EMBL" id="CP001720">
    <property type="protein sequence ID" value="ACV64282.1"/>
    <property type="molecule type" value="Genomic_DNA"/>
</dbReference>
<reference evidence="5 6" key="1">
    <citation type="journal article" date="2009" name="Stand. Genomic Sci.">
        <title>Complete genome sequence of Desulfotomaculum acetoxidans type strain (5575).</title>
        <authorList>
            <person name="Spring S."/>
            <person name="Lapidus A."/>
            <person name="Schroder M."/>
            <person name="Gleim D."/>
            <person name="Sims D."/>
            <person name="Meincke L."/>
            <person name="Glavina Del Rio T."/>
            <person name="Tice H."/>
            <person name="Copeland A."/>
            <person name="Cheng J.F."/>
            <person name="Lucas S."/>
            <person name="Chen F."/>
            <person name="Nolan M."/>
            <person name="Bruce D."/>
            <person name="Goodwin L."/>
            <person name="Pitluck S."/>
            <person name="Ivanova N."/>
            <person name="Mavromatis K."/>
            <person name="Mikhailova N."/>
            <person name="Pati A."/>
            <person name="Chen A."/>
            <person name="Palaniappan K."/>
            <person name="Land M."/>
            <person name="Hauser L."/>
            <person name="Chang Y.J."/>
            <person name="Jeffries C.D."/>
            <person name="Chain P."/>
            <person name="Saunders E."/>
            <person name="Brettin T."/>
            <person name="Detter J.C."/>
            <person name="Goker M."/>
            <person name="Bristow J."/>
            <person name="Eisen J.A."/>
            <person name="Markowitz V."/>
            <person name="Hugenholtz P."/>
            <person name="Kyrpides N.C."/>
            <person name="Klenk H.P."/>
            <person name="Han C."/>
        </authorList>
    </citation>
    <scope>NUCLEOTIDE SEQUENCE [LARGE SCALE GENOMIC DNA]</scope>
    <source>
        <strain evidence="6">ATCC 49208 / DSM 771 / VKM B-1644</strain>
    </source>
</reference>
<comment type="similarity">
    <text evidence="1">Belongs to the bacterial solute-binding protein 5 family.</text>
</comment>
<name>C8VVZ5_DESAS</name>
<accession>C8VVZ5</accession>
<keyword evidence="6" id="KW-1185">Reference proteome</keyword>
<dbReference type="PANTHER" id="PTHR30290">
    <property type="entry name" value="PERIPLASMIC BINDING COMPONENT OF ABC TRANSPORTER"/>
    <property type="match status" value="1"/>
</dbReference>
<dbReference type="KEGG" id="dae:Dtox_3570"/>
<dbReference type="HOGENOM" id="CLU_017028_7_0_9"/>
<dbReference type="InterPro" id="IPR000914">
    <property type="entry name" value="SBP_5_dom"/>
</dbReference>